<dbReference type="InterPro" id="IPR029068">
    <property type="entry name" value="Glyas_Bleomycin-R_OHBP_Dase"/>
</dbReference>
<evidence type="ECO:0000313" key="2">
    <source>
        <dbReference type="EMBL" id="OLZ54613.1"/>
    </source>
</evidence>
<dbReference type="SUPFAM" id="SSF54593">
    <property type="entry name" value="Glyoxalase/Bleomycin resistance protein/Dihydroxybiphenyl dioxygenase"/>
    <property type="match status" value="1"/>
</dbReference>
<comment type="caution">
    <text evidence="2">The sequence shown here is derived from an EMBL/GenBank/DDBJ whole genome shotgun (WGS) entry which is preliminary data.</text>
</comment>
<dbReference type="AlphaFoldDB" id="A0A1R0KZ32"/>
<dbReference type="Pfam" id="PF00903">
    <property type="entry name" value="Glyoxalase"/>
    <property type="match status" value="1"/>
</dbReference>
<proteinExistence type="predicted"/>
<name>A0A1R0KZ32_9PSEU</name>
<sequence length="122" mass="12934">MISSVLKVAVYVRDQQRALDFYTGALGFEVRADQPMGPGARWIEVGPPGAATGVTLWTPPDLTDRIGTFTGIVFGCADIEAAVAGLRARGVTFTEEPSGQAGGVMATFLDPDDNVFVLRENT</sequence>
<accession>A0A1R0KZ32</accession>
<dbReference type="PANTHER" id="PTHR36437">
    <property type="entry name" value="GLYOXALASE/BLEOMYCIN RESISTANCE PROTEIN/DIOXYGENASE"/>
    <property type="match status" value="1"/>
</dbReference>
<dbReference type="OrthoDB" id="9794917at2"/>
<dbReference type="STRING" id="76021.BS329_08840"/>
<evidence type="ECO:0000259" key="1">
    <source>
        <dbReference type="PROSITE" id="PS51819"/>
    </source>
</evidence>
<feature type="domain" description="VOC" evidence="1">
    <location>
        <begin position="4"/>
        <end position="121"/>
    </location>
</feature>
<reference evidence="2 3" key="1">
    <citation type="submission" date="2016-01" db="EMBL/GenBank/DDBJ databases">
        <title>Amycolatopsis coloradensis genome sequencing and assembly.</title>
        <authorList>
            <person name="Mayilraj S."/>
        </authorList>
    </citation>
    <scope>NUCLEOTIDE SEQUENCE [LARGE SCALE GENOMIC DNA]</scope>
    <source>
        <strain evidence="2 3">DSM 44225</strain>
    </source>
</reference>
<dbReference type="PANTHER" id="PTHR36437:SF2">
    <property type="entry name" value="GLYOXALASE_BLEOMYCIN RESISTANCE PROTEIN_DIOXYGENASE"/>
    <property type="match status" value="1"/>
</dbReference>
<protein>
    <recommendedName>
        <fullName evidence="1">VOC domain-containing protein</fullName>
    </recommendedName>
</protein>
<keyword evidence="3" id="KW-1185">Reference proteome</keyword>
<dbReference type="Proteomes" id="UP000187486">
    <property type="component" value="Unassembled WGS sequence"/>
</dbReference>
<dbReference type="PROSITE" id="PS51819">
    <property type="entry name" value="VOC"/>
    <property type="match status" value="1"/>
</dbReference>
<gene>
    <name evidence="2" type="ORF">BS329_08840</name>
</gene>
<dbReference type="EMBL" id="MQUQ01000004">
    <property type="protein sequence ID" value="OLZ54613.1"/>
    <property type="molecule type" value="Genomic_DNA"/>
</dbReference>
<organism evidence="2 3">
    <name type="scientific">Amycolatopsis coloradensis</name>
    <dbReference type="NCBI Taxonomy" id="76021"/>
    <lineage>
        <taxon>Bacteria</taxon>
        <taxon>Bacillati</taxon>
        <taxon>Actinomycetota</taxon>
        <taxon>Actinomycetes</taxon>
        <taxon>Pseudonocardiales</taxon>
        <taxon>Pseudonocardiaceae</taxon>
        <taxon>Amycolatopsis</taxon>
    </lineage>
</organism>
<evidence type="ECO:0000313" key="3">
    <source>
        <dbReference type="Proteomes" id="UP000187486"/>
    </source>
</evidence>
<dbReference type="InterPro" id="IPR004360">
    <property type="entry name" value="Glyas_Fos-R_dOase_dom"/>
</dbReference>
<dbReference type="RefSeq" id="WP_076157809.1">
    <property type="nucleotide sequence ID" value="NZ_JBEZVB010000060.1"/>
</dbReference>
<dbReference type="Gene3D" id="3.10.180.10">
    <property type="entry name" value="2,3-Dihydroxybiphenyl 1,2-Dioxygenase, domain 1"/>
    <property type="match status" value="1"/>
</dbReference>
<dbReference type="InterPro" id="IPR037523">
    <property type="entry name" value="VOC_core"/>
</dbReference>